<evidence type="ECO:0000256" key="3">
    <source>
        <dbReference type="SAM" id="Phobius"/>
    </source>
</evidence>
<organism evidence="4 5">
    <name type="scientific">Cyclotella cryptica</name>
    <dbReference type="NCBI Taxonomy" id="29204"/>
    <lineage>
        <taxon>Eukaryota</taxon>
        <taxon>Sar</taxon>
        <taxon>Stramenopiles</taxon>
        <taxon>Ochrophyta</taxon>
        <taxon>Bacillariophyta</taxon>
        <taxon>Coscinodiscophyceae</taxon>
        <taxon>Thalassiosirophycidae</taxon>
        <taxon>Stephanodiscales</taxon>
        <taxon>Stephanodiscaceae</taxon>
        <taxon>Cyclotella</taxon>
    </lineage>
</organism>
<evidence type="ECO:0000313" key="5">
    <source>
        <dbReference type="Proteomes" id="UP001516023"/>
    </source>
</evidence>
<evidence type="ECO:0000256" key="2">
    <source>
        <dbReference type="SAM" id="MobiDB-lite"/>
    </source>
</evidence>
<keyword evidence="3" id="KW-0472">Membrane</keyword>
<keyword evidence="3" id="KW-0812">Transmembrane</keyword>
<accession>A0ABD3PEV8</accession>
<evidence type="ECO:0000313" key="4">
    <source>
        <dbReference type="EMBL" id="KAL3786274.1"/>
    </source>
</evidence>
<feature type="transmembrane region" description="Helical" evidence="3">
    <location>
        <begin position="274"/>
        <end position="297"/>
    </location>
</feature>
<feature type="transmembrane region" description="Helical" evidence="3">
    <location>
        <begin position="114"/>
        <end position="135"/>
    </location>
</feature>
<feature type="compositionally biased region" description="Low complexity" evidence="2">
    <location>
        <begin position="479"/>
        <end position="491"/>
    </location>
</feature>
<dbReference type="EMBL" id="JABMIG020000198">
    <property type="protein sequence ID" value="KAL3786274.1"/>
    <property type="molecule type" value="Genomic_DNA"/>
</dbReference>
<dbReference type="AlphaFoldDB" id="A0ABD3PEV8"/>
<name>A0ABD3PEV8_9STRA</name>
<sequence length="518" mass="58567">MVSNGNGDNLGSSTATQCCGPPALDASTTAPNTDNNVENDDSNENSSEATPPPLYQSPRLKGYITMLSASIYNFISASDRTFSFEEETVDWCLAQYDLGKLGDDPRQNLTGLRYAKAAAMITSLVTGAVILIHFVSITGLGNKLWSRMFGKHGNFELYISSFLTILWIITTWFNTTIRGPAGNGKEQYNLYFSTWICCFTSFWILESWSTSSGRASFERFVRSWPNRCPMWIVTFILAFTDFCFVLDTSKNWKEGVAGYPYIYKYFSSVKSGEWTLLLFLAAITSICSLAWILVEIFRENKMNRYNMKSDQENHVEGLVIQILTVIWVLTVFIVTVPGGAASLLGNLYFTTWSCSFSVVGTLIWWQRNWREGIFAMIEDQQNEYSSAKRQIRRREEKRLAALRNENTAQVDEFDEDEELWMGTTHQYEREADGTETIEDEEIAPDSPNDTEEDHVIAEEDDNTTEYTIRSTEHRPRLGSVSSSVTTISPSSGALCSSRSLFVSALSVLPSREEDQRNE</sequence>
<feature type="region of interest" description="Disordered" evidence="2">
    <location>
        <begin position="429"/>
        <end position="493"/>
    </location>
</feature>
<feature type="compositionally biased region" description="Polar residues" evidence="2">
    <location>
        <begin position="1"/>
        <end position="17"/>
    </location>
</feature>
<reference evidence="4 5" key="1">
    <citation type="journal article" date="2020" name="G3 (Bethesda)">
        <title>Improved Reference Genome for Cyclotella cryptica CCMP332, a Model for Cell Wall Morphogenesis, Salinity Adaptation, and Lipid Production in Diatoms (Bacillariophyta).</title>
        <authorList>
            <person name="Roberts W.R."/>
            <person name="Downey K.M."/>
            <person name="Ruck E.C."/>
            <person name="Traller J.C."/>
            <person name="Alverson A.J."/>
        </authorList>
    </citation>
    <scope>NUCLEOTIDE SEQUENCE [LARGE SCALE GENOMIC DNA]</scope>
    <source>
        <strain evidence="4 5">CCMP332</strain>
    </source>
</reference>
<feature type="transmembrane region" description="Helical" evidence="3">
    <location>
        <begin position="347"/>
        <end position="365"/>
    </location>
</feature>
<feature type="region of interest" description="Disordered" evidence="2">
    <location>
        <begin position="1"/>
        <end position="56"/>
    </location>
</feature>
<feature type="compositionally biased region" description="Acidic residues" evidence="2">
    <location>
        <begin position="433"/>
        <end position="463"/>
    </location>
</feature>
<protein>
    <submittedName>
        <fullName evidence="4">Uncharacterized protein</fullName>
    </submittedName>
</protein>
<keyword evidence="3" id="KW-1133">Transmembrane helix</keyword>
<keyword evidence="1" id="KW-0175">Coiled coil</keyword>
<feature type="transmembrane region" description="Helical" evidence="3">
    <location>
        <begin position="318"/>
        <end position="341"/>
    </location>
</feature>
<comment type="caution">
    <text evidence="4">The sequence shown here is derived from an EMBL/GenBank/DDBJ whole genome shotgun (WGS) entry which is preliminary data.</text>
</comment>
<feature type="transmembrane region" description="Helical" evidence="3">
    <location>
        <begin position="155"/>
        <end position="173"/>
    </location>
</feature>
<feature type="coiled-coil region" evidence="1">
    <location>
        <begin position="377"/>
        <end position="412"/>
    </location>
</feature>
<gene>
    <name evidence="4" type="ORF">HJC23_005352</name>
</gene>
<feature type="transmembrane region" description="Helical" evidence="3">
    <location>
        <begin position="228"/>
        <end position="247"/>
    </location>
</feature>
<dbReference type="Proteomes" id="UP001516023">
    <property type="component" value="Unassembled WGS sequence"/>
</dbReference>
<feature type="transmembrane region" description="Helical" evidence="3">
    <location>
        <begin position="188"/>
        <end position="208"/>
    </location>
</feature>
<keyword evidence="5" id="KW-1185">Reference proteome</keyword>
<evidence type="ECO:0000256" key="1">
    <source>
        <dbReference type="SAM" id="Coils"/>
    </source>
</evidence>
<proteinExistence type="predicted"/>